<dbReference type="InterPro" id="IPR053147">
    <property type="entry name" value="Hsp_HslJ-like"/>
</dbReference>
<dbReference type="PROSITE" id="PS51257">
    <property type="entry name" value="PROKAR_LIPOPROTEIN"/>
    <property type="match status" value="1"/>
</dbReference>
<keyword evidence="2" id="KW-0346">Stress response</keyword>
<gene>
    <name evidence="2" type="ORF">GQ41_1353</name>
</gene>
<proteinExistence type="predicted"/>
<dbReference type="EMBL" id="VHIF01000001">
    <property type="protein sequence ID" value="TQO36767.1"/>
    <property type="molecule type" value="Genomic_DNA"/>
</dbReference>
<name>A0ABY3A7S4_9FLAO</name>
<dbReference type="RefSeq" id="WP_142188880.1">
    <property type="nucleotide sequence ID" value="NZ_VHIF01000001.1"/>
</dbReference>
<sequence>MKKNYILISTFLVLVIGSCTTTKNTNSNDLYDSLWELEYISGTRIAFNGLYPERKPVISFNKATGKITGNNSCNGYTADFTIEGDNIDIGEPGPTTMMYCGDGEQQFLNMMEKINSISIDKESKLNLMFGEIPMMRFRKVTQ</sequence>
<keyword evidence="3" id="KW-1185">Reference proteome</keyword>
<evidence type="ECO:0000259" key="1">
    <source>
        <dbReference type="Pfam" id="PF03724"/>
    </source>
</evidence>
<comment type="caution">
    <text evidence="2">The sequence shown here is derived from an EMBL/GenBank/DDBJ whole genome shotgun (WGS) entry which is preliminary data.</text>
</comment>
<dbReference type="PANTHER" id="PTHR35535">
    <property type="entry name" value="HEAT SHOCK PROTEIN HSLJ"/>
    <property type="match status" value="1"/>
</dbReference>
<reference evidence="2 3" key="1">
    <citation type="submission" date="2019-06" db="EMBL/GenBank/DDBJ databases">
        <title>A large-scale integrated study on North Sea by COGITO (Coastal Microbe Genomic &amp; Taxonomic Observatory).</title>
        <authorList>
            <person name="Teeling H."/>
        </authorList>
    </citation>
    <scope>NUCLEOTIDE SEQUENCE [LARGE SCALE GENOMIC DNA]</scope>
    <source>
        <strain evidence="2 3">MAR_2009_79</strain>
    </source>
</reference>
<dbReference type="PANTHER" id="PTHR35535:SF2">
    <property type="entry name" value="DUF306 DOMAIN-CONTAINING PROTEIN"/>
    <property type="match status" value="1"/>
</dbReference>
<feature type="domain" description="DUF306" evidence="1">
    <location>
        <begin position="28"/>
        <end position="135"/>
    </location>
</feature>
<dbReference type="Pfam" id="PF03724">
    <property type="entry name" value="META"/>
    <property type="match status" value="1"/>
</dbReference>
<evidence type="ECO:0000313" key="3">
    <source>
        <dbReference type="Proteomes" id="UP000315363"/>
    </source>
</evidence>
<evidence type="ECO:0000313" key="2">
    <source>
        <dbReference type="EMBL" id="TQO36767.1"/>
    </source>
</evidence>
<dbReference type="InterPro" id="IPR005184">
    <property type="entry name" value="DUF306_Meta_HslJ"/>
</dbReference>
<organism evidence="2 3">
    <name type="scientific">Arenibacter algicola</name>
    <dbReference type="NCBI Taxonomy" id="616991"/>
    <lineage>
        <taxon>Bacteria</taxon>
        <taxon>Pseudomonadati</taxon>
        <taxon>Bacteroidota</taxon>
        <taxon>Flavobacteriia</taxon>
        <taxon>Flavobacteriales</taxon>
        <taxon>Flavobacteriaceae</taxon>
        <taxon>Arenibacter</taxon>
    </lineage>
</organism>
<dbReference type="Proteomes" id="UP000315363">
    <property type="component" value="Unassembled WGS sequence"/>
</dbReference>
<dbReference type="InterPro" id="IPR038670">
    <property type="entry name" value="HslJ-like_sf"/>
</dbReference>
<accession>A0ABY3A7S4</accession>
<protein>
    <submittedName>
        <fullName evidence="2">Heat shock protein HslJ</fullName>
    </submittedName>
</protein>
<dbReference type="Gene3D" id="2.40.128.270">
    <property type="match status" value="1"/>
</dbReference>